<dbReference type="EMBL" id="BK016062">
    <property type="protein sequence ID" value="DAF91858.1"/>
    <property type="molecule type" value="Genomic_DNA"/>
</dbReference>
<reference evidence="1" key="1">
    <citation type="journal article" date="2021" name="Proc. Natl. Acad. Sci. U.S.A.">
        <title>A Catalog of Tens of Thousands of Viruses from Human Metagenomes Reveals Hidden Associations with Chronic Diseases.</title>
        <authorList>
            <person name="Tisza M.J."/>
            <person name="Buck C.B."/>
        </authorList>
    </citation>
    <scope>NUCLEOTIDE SEQUENCE</scope>
    <source>
        <strain evidence="1">CtZkC8</strain>
    </source>
</reference>
<name>A0A8S5UBT1_9CAUD</name>
<proteinExistence type="predicted"/>
<evidence type="ECO:0000313" key="1">
    <source>
        <dbReference type="EMBL" id="DAF91858.1"/>
    </source>
</evidence>
<organism evidence="1">
    <name type="scientific">Podoviridae sp. ctZkC8</name>
    <dbReference type="NCBI Taxonomy" id="2825259"/>
    <lineage>
        <taxon>Viruses</taxon>
        <taxon>Duplodnaviria</taxon>
        <taxon>Heunggongvirae</taxon>
        <taxon>Uroviricota</taxon>
        <taxon>Caudoviricetes</taxon>
    </lineage>
</organism>
<accession>A0A8S5UBT1</accession>
<protein>
    <submittedName>
        <fullName evidence="1">Uncharacterized protein</fullName>
    </submittedName>
</protein>
<sequence>MAGGSSEFLYTLFNFSCITKNKIKNIFYRRNIQHSI</sequence>